<dbReference type="EMBL" id="JBHSFN010000012">
    <property type="protein sequence ID" value="MFC4588469.1"/>
    <property type="molecule type" value="Genomic_DNA"/>
</dbReference>
<evidence type="ECO:0000256" key="1">
    <source>
        <dbReference type="SAM" id="MobiDB-lite"/>
    </source>
</evidence>
<keyword evidence="2" id="KW-1133">Transmembrane helix</keyword>
<name>A0ABV9EI32_9ACTN</name>
<keyword evidence="4" id="KW-1185">Reference proteome</keyword>
<proteinExistence type="predicted"/>
<comment type="caution">
    <text evidence="3">The sequence shown here is derived from an EMBL/GenBank/DDBJ whole genome shotgun (WGS) entry which is preliminary data.</text>
</comment>
<evidence type="ECO:0000313" key="3">
    <source>
        <dbReference type="EMBL" id="MFC4588469.1"/>
    </source>
</evidence>
<keyword evidence="2" id="KW-0812">Transmembrane</keyword>
<dbReference type="RefSeq" id="WP_262843351.1">
    <property type="nucleotide sequence ID" value="NZ_JANZYP010000017.1"/>
</dbReference>
<accession>A0ABV9EI32</accession>
<evidence type="ECO:0000256" key="2">
    <source>
        <dbReference type="SAM" id="Phobius"/>
    </source>
</evidence>
<sequence>MSDNIKSIAARITILTVIGLGGVAVAGTMASAESGPADQASTSTVTPSPTPTPTPPLPDSNTPWG</sequence>
<evidence type="ECO:0000313" key="4">
    <source>
        <dbReference type="Proteomes" id="UP001595891"/>
    </source>
</evidence>
<gene>
    <name evidence="3" type="ORF">ACFO8L_20440</name>
</gene>
<feature type="region of interest" description="Disordered" evidence="1">
    <location>
        <begin position="30"/>
        <end position="65"/>
    </location>
</feature>
<organism evidence="3 4">
    <name type="scientific">Sphaerisporangium corydalis</name>
    <dbReference type="NCBI Taxonomy" id="1441875"/>
    <lineage>
        <taxon>Bacteria</taxon>
        <taxon>Bacillati</taxon>
        <taxon>Actinomycetota</taxon>
        <taxon>Actinomycetes</taxon>
        <taxon>Streptosporangiales</taxon>
        <taxon>Streptosporangiaceae</taxon>
        <taxon>Sphaerisporangium</taxon>
    </lineage>
</organism>
<reference evidence="4" key="1">
    <citation type="journal article" date="2019" name="Int. J. Syst. Evol. Microbiol.">
        <title>The Global Catalogue of Microorganisms (GCM) 10K type strain sequencing project: providing services to taxonomists for standard genome sequencing and annotation.</title>
        <authorList>
            <consortium name="The Broad Institute Genomics Platform"/>
            <consortium name="The Broad Institute Genome Sequencing Center for Infectious Disease"/>
            <person name="Wu L."/>
            <person name="Ma J."/>
        </authorList>
    </citation>
    <scope>NUCLEOTIDE SEQUENCE [LARGE SCALE GENOMIC DNA]</scope>
    <source>
        <strain evidence="4">CCUG 49560</strain>
    </source>
</reference>
<protein>
    <submittedName>
        <fullName evidence="3">Uncharacterized protein</fullName>
    </submittedName>
</protein>
<feature type="transmembrane region" description="Helical" evidence="2">
    <location>
        <begin position="12"/>
        <end position="32"/>
    </location>
</feature>
<dbReference type="Proteomes" id="UP001595891">
    <property type="component" value="Unassembled WGS sequence"/>
</dbReference>
<keyword evidence="2" id="KW-0472">Membrane</keyword>
<feature type="compositionally biased region" description="Pro residues" evidence="1">
    <location>
        <begin position="48"/>
        <end position="58"/>
    </location>
</feature>